<proteinExistence type="predicted"/>
<sequence>MPIEVDILTLTNAFRKEHALPALRLHQDLSRVAAKHAANVADGLEPFSHSGAPERFVSSGARCLNVAENLARSDGFGREEIPRATVSGWCGSEGHRRNLLGPFDACGIGWAANDAGVIFVTQLLALIDEREGPNLRAQAAQVLKEGGLRFLSSTPAVCATVGLVFSGPMLMLGGGVVGGALSLGVGLRPANLPRAACHRALTWYRPSECARCGAVDCELLLSPDDRTPLCASCHPSPADARVWQFVD</sequence>
<dbReference type="Proteomes" id="UP000626109">
    <property type="component" value="Unassembled WGS sequence"/>
</dbReference>
<feature type="domain" description="SCP" evidence="1">
    <location>
        <begin position="8"/>
        <end position="121"/>
    </location>
</feature>
<accession>A0A813K8X6</accession>
<protein>
    <recommendedName>
        <fullName evidence="1">SCP domain-containing protein</fullName>
    </recommendedName>
</protein>
<dbReference type="InterPro" id="IPR035940">
    <property type="entry name" value="CAP_sf"/>
</dbReference>
<reference evidence="2" key="1">
    <citation type="submission" date="2021-02" db="EMBL/GenBank/DDBJ databases">
        <authorList>
            <person name="Dougan E. K."/>
            <person name="Rhodes N."/>
            <person name="Thang M."/>
            <person name="Chan C."/>
        </authorList>
    </citation>
    <scope>NUCLEOTIDE SEQUENCE</scope>
</reference>
<dbReference type="SUPFAM" id="SSF55797">
    <property type="entry name" value="PR-1-like"/>
    <property type="match status" value="1"/>
</dbReference>
<organism evidence="2 3">
    <name type="scientific">Polarella glacialis</name>
    <name type="common">Dinoflagellate</name>
    <dbReference type="NCBI Taxonomy" id="89957"/>
    <lineage>
        <taxon>Eukaryota</taxon>
        <taxon>Sar</taxon>
        <taxon>Alveolata</taxon>
        <taxon>Dinophyceae</taxon>
        <taxon>Suessiales</taxon>
        <taxon>Suessiaceae</taxon>
        <taxon>Polarella</taxon>
    </lineage>
</organism>
<dbReference type="PANTHER" id="PTHR31157:SF1">
    <property type="entry name" value="SCP DOMAIN-CONTAINING PROTEIN"/>
    <property type="match status" value="1"/>
</dbReference>
<dbReference type="EMBL" id="CAJNNW010027759">
    <property type="protein sequence ID" value="CAE8693020.1"/>
    <property type="molecule type" value="Genomic_DNA"/>
</dbReference>
<dbReference type="PANTHER" id="PTHR31157">
    <property type="entry name" value="SCP DOMAIN-CONTAINING PROTEIN"/>
    <property type="match status" value="1"/>
</dbReference>
<evidence type="ECO:0000259" key="1">
    <source>
        <dbReference type="Pfam" id="PF00188"/>
    </source>
</evidence>
<name>A0A813K8X6_POLGL</name>
<evidence type="ECO:0000313" key="3">
    <source>
        <dbReference type="Proteomes" id="UP000626109"/>
    </source>
</evidence>
<dbReference type="InterPro" id="IPR014044">
    <property type="entry name" value="CAP_dom"/>
</dbReference>
<gene>
    <name evidence="2" type="ORF">PGLA2088_LOCUS28160</name>
</gene>
<dbReference type="CDD" id="cd05379">
    <property type="entry name" value="CAP_bacterial"/>
    <property type="match status" value="1"/>
</dbReference>
<dbReference type="Gene3D" id="3.40.33.10">
    <property type="entry name" value="CAP"/>
    <property type="match status" value="1"/>
</dbReference>
<dbReference type="Pfam" id="PF00188">
    <property type="entry name" value="CAP"/>
    <property type="match status" value="1"/>
</dbReference>
<comment type="caution">
    <text evidence="2">The sequence shown here is derived from an EMBL/GenBank/DDBJ whole genome shotgun (WGS) entry which is preliminary data.</text>
</comment>
<evidence type="ECO:0000313" key="2">
    <source>
        <dbReference type="EMBL" id="CAE8693020.1"/>
    </source>
</evidence>
<dbReference type="AlphaFoldDB" id="A0A813K8X6"/>